<dbReference type="AlphaFoldDB" id="A0AAE0UCW8"/>
<dbReference type="Proteomes" id="UP001281003">
    <property type="component" value="Unassembled WGS sequence"/>
</dbReference>
<evidence type="ECO:0000313" key="2">
    <source>
        <dbReference type="EMBL" id="KAK3399115.1"/>
    </source>
</evidence>
<reference evidence="2" key="1">
    <citation type="journal article" date="2023" name="Mol. Phylogenet. Evol.">
        <title>Genome-scale phylogeny and comparative genomics of the fungal order Sordariales.</title>
        <authorList>
            <person name="Hensen N."/>
            <person name="Bonometti L."/>
            <person name="Westerberg I."/>
            <person name="Brannstrom I.O."/>
            <person name="Guillou S."/>
            <person name="Cros-Aarteil S."/>
            <person name="Calhoun S."/>
            <person name="Haridas S."/>
            <person name="Kuo A."/>
            <person name="Mondo S."/>
            <person name="Pangilinan J."/>
            <person name="Riley R."/>
            <person name="LaButti K."/>
            <person name="Andreopoulos B."/>
            <person name="Lipzen A."/>
            <person name="Chen C."/>
            <person name="Yan M."/>
            <person name="Daum C."/>
            <person name="Ng V."/>
            <person name="Clum A."/>
            <person name="Steindorff A."/>
            <person name="Ohm R.A."/>
            <person name="Martin F."/>
            <person name="Silar P."/>
            <person name="Natvig D.O."/>
            <person name="Lalanne C."/>
            <person name="Gautier V."/>
            <person name="Ament-Velasquez S.L."/>
            <person name="Kruys A."/>
            <person name="Hutchinson M.I."/>
            <person name="Powell A.J."/>
            <person name="Barry K."/>
            <person name="Miller A.N."/>
            <person name="Grigoriev I.V."/>
            <person name="Debuchy R."/>
            <person name="Gladieux P."/>
            <person name="Hiltunen Thoren M."/>
            <person name="Johannesson H."/>
        </authorList>
    </citation>
    <scope>NUCLEOTIDE SEQUENCE</scope>
    <source>
        <strain evidence="2">FGSC 1904</strain>
    </source>
</reference>
<keyword evidence="1" id="KW-0472">Membrane</keyword>
<evidence type="ECO:0000256" key="1">
    <source>
        <dbReference type="SAM" id="Phobius"/>
    </source>
</evidence>
<gene>
    <name evidence="2" type="ORF">B0T20DRAFT_409259</name>
</gene>
<reference evidence="2" key="2">
    <citation type="submission" date="2023-07" db="EMBL/GenBank/DDBJ databases">
        <authorList>
            <consortium name="Lawrence Berkeley National Laboratory"/>
            <person name="Haridas S."/>
            <person name="Hensen N."/>
            <person name="Bonometti L."/>
            <person name="Westerberg I."/>
            <person name="Brannstrom I.O."/>
            <person name="Guillou S."/>
            <person name="Cros-Aarteil S."/>
            <person name="Calhoun S."/>
            <person name="Kuo A."/>
            <person name="Mondo S."/>
            <person name="Pangilinan J."/>
            <person name="Riley R."/>
            <person name="LaButti K."/>
            <person name="Andreopoulos B."/>
            <person name="Lipzen A."/>
            <person name="Chen C."/>
            <person name="Yanf M."/>
            <person name="Daum C."/>
            <person name="Ng V."/>
            <person name="Clum A."/>
            <person name="Steindorff A."/>
            <person name="Ohm R."/>
            <person name="Martin F."/>
            <person name="Silar P."/>
            <person name="Natvig D."/>
            <person name="Lalanne C."/>
            <person name="Gautier V."/>
            <person name="Ament-velasquez S.L."/>
            <person name="Kruys A."/>
            <person name="Hutchinson M.I."/>
            <person name="Powell A.J."/>
            <person name="Barry K."/>
            <person name="Miller A.N."/>
            <person name="Grigoriev I.V."/>
            <person name="Debuchy R."/>
            <person name="Gladieux P."/>
            <person name="Thoren M.H."/>
            <person name="Johannesson H."/>
        </authorList>
    </citation>
    <scope>NUCLEOTIDE SEQUENCE</scope>
    <source>
        <strain evidence="2">FGSC 1904</strain>
    </source>
</reference>
<keyword evidence="1" id="KW-1133">Transmembrane helix</keyword>
<comment type="caution">
    <text evidence="2">The sequence shown here is derived from an EMBL/GenBank/DDBJ whole genome shotgun (WGS) entry which is preliminary data.</text>
</comment>
<dbReference type="EMBL" id="JAUTDP010000005">
    <property type="protein sequence ID" value="KAK3399115.1"/>
    <property type="molecule type" value="Genomic_DNA"/>
</dbReference>
<feature type="transmembrane region" description="Helical" evidence="1">
    <location>
        <begin position="35"/>
        <end position="53"/>
    </location>
</feature>
<evidence type="ECO:0000313" key="3">
    <source>
        <dbReference type="Proteomes" id="UP001281003"/>
    </source>
</evidence>
<sequence length="54" mass="6318">MRFPFLLLPPIFLPPFSVSSSLLWSLYSSRCPFRFFFPSFILCPPLSIFFSLLP</sequence>
<keyword evidence="1" id="KW-0812">Transmembrane</keyword>
<keyword evidence="3" id="KW-1185">Reference proteome</keyword>
<accession>A0AAE0UCW8</accession>
<proteinExistence type="predicted"/>
<organism evidence="2 3">
    <name type="scientific">Sordaria brevicollis</name>
    <dbReference type="NCBI Taxonomy" id="83679"/>
    <lineage>
        <taxon>Eukaryota</taxon>
        <taxon>Fungi</taxon>
        <taxon>Dikarya</taxon>
        <taxon>Ascomycota</taxon>
        <taxon>Pezizomycotina</taxon>
        <taxon>Sordariomycetes</taxon>
        <taxon>Sordariomycetidae</taxon>
        <taxon>Sordariales</taxon>
        <taxon>Sordariaceae</taxon>
        <taxon>Sordaria</taxon>
    </lineage>
</organism>
<protein>
    <submittedName>
        <fullName evidence="2">Uncharacterized protein</fullName>
    </submittedName>
</protein>
<name>A0AAE0UCW8_SORBR</name>